<proteinExistence type="predicted"/>
<sequence length="78" mass="8510">MKGTLVHESAHVVRTTFADGPTPERIKGTSALALKYGKDIRGKKYKLGESGARAEVVLTRNQGQFSAFSLAREDMIDT</sequence>
<evidence type="ECO:0000313" key="2">
    <source>
        <dbReference type="Proteomes" id="UP000183567"/>
    </source>
</evidence>
<gene>
    <name evidence="1" type="ORF">AZE42_12429</name>
</gene>
<protein>
    <submittedName>
        <fullName evidence="1">Uncharacterized protein</fullName>
    </submittedName>
</protein>
<dbReference type="Proteomes" id="UP000183567">
    <property type="component" value="Unassembled WGS sequence"/>
</dbReference>
<reference evidence="1 2" key="1">
    <citation type="submission" date="2016-03" db="EMBL/GenBank/DDBJ databases">
        <title>Comparative genomics of the ectomycorrhizal sister species Rhizopogon vinicolor and Rhizopogon vesiculosus (Basidiomycota: Boletales) reveals a divergence of the mating type B locus.</title>
        <authorList>
            <person name="Mujic A.B."/>
            <person name="Kuo A."/>
            <person name="Tritt A."/>
            <person name="Lipzen A."/>
            <person name="Chen C."/>
            <person name="Johnson J."/>
            <person name="Sharma A."/>
            <person name="Barry K."/>
            <person name="Grigoriev I.V."/>
            <person name="Spatafora J.W."/>
        </authorList>
    </citation>
    <scope>NUCLEOTIDE SEQUENCE [LARGE SCALE GENOMIC DNA]</scope>
    <source>
        <strain evidence="1 2">AM-OR11-056</strain>
    </source>
</reference>
<evidence type="ECO:0000313" key="1">
    <source>
        <dbReference type="EMBL" id="OJA13500.1"/>
    </source>
</evidence>
<dbReference type="AlphaFoldDB" id="A0A1J8QP19"/>
<keyword evidence="2" id="KW-1185">Reference proteome</keyword>
<dbReference type="EMBL" id="LVVM01004140">
    <property type="protein sequence ID" value="OJA13500.1"/>
    <property type="molecule type" value="Genomic_DNA"/>
</dbReference>
<dbReference type="OrthoDB" id="10327538at2759"/>
<accession>A0A1J8QP19</accession>
<comment type="caution">
    <text evidence="1">The sequence shown here is derived from an EMBL/GenBank/DDBJ whole genome shotgun (WGS) entry which is preliminary data.</text>
</comment>
<name>A0A1J8QP19_9AGAM</name>
<organism evidence="1 2">
    <name type="scientific">Rhizopogon vesiculosus</name>
    <dbReference type="NCBI Taxonomy" id="180088"/>
    <lineage>
        <taxon>Eukaryota</taxon>
        <taxon>Fungi</taxon>
        <taxon>Dikarya</taxon>
        <taxon>Basidiomycota</taxon>
        <taxon>Agaricomycotina</taxon>
        <taxon>Agaricomycetes</taxon>
        <taxon>Agaricomycetidae</taxon>
        <taxon>Boletales</taxon>
        <taxon>Suillineae</taxon>
        <taxon>Rhizopogonaceae</taxon>
        <taxon>Rhizopogon</taxon>
    </lineage>
</organism>